<dbReference type="PROSITE" id="PS51898">
    <property type="entry name" value="TYR_RECOMBINASE"/>
    <property type="match status" value="1"/>
</dbReference>
<dbReference type="SUPFAM" id="SSF56349">
    <property type="entry name" value="DNA breaking-rejoining enzymes"/>
    <property type="match status" value="1"/>
</dbReference>
<evidence type="ECO:0000256" key="2">
    <source>
        <dbReference type="ARBA" id="ARBA00022908"/>
    </source>
</evidence>
<dbReference type="InterPro" id="IPR044068">
    <property type="entry name" value="CB"/>
</dbReference>
<keyword evidence="4" id="KW-0233">DNA recombination</keyword>
<evidence type="ECO:0000259" key="7">
    <source>
        <dbReference type="PROSITE" id="PS51900"/>
    </source>
</evidence>
<dbReference type="InterPro" id="IPR011946">
    <property type="entry name" value="Integrase_integron-type"/>
</dbReference>
<dbReference type="InterPro" id="IPR010998">
    <property type="entry name" value="Integrase_recombinase_N"/>
</dbReference>
<dbReference type="Gene3D" id="1.10.443.10">
    <property type="entry name" value="Intergrase catalytic core"/>
    <property type="match status" value="1"/>
</dbReference>
<dbReference type="EMBL" id="JACNJH010000026">
    <property type="protein sequence ID" value="MBC8359858.1"/>
    <property type="molecule type" value="Genomic_DNA"/>
</dbReference>
<protein>
    <submittedName>
        <fullName evidence="8">Integron integrase</fullName>
    </submittedName>
</protein>
<dbReference type="Pfam" id="PF13495">
    <property type="entry name" value="Phage_int_SAM_4"/>
    <property type="match status" value="1"/>
</dbReference>
<evidence type="ECO:0000313" key="9">
    <source>
        <dbReference type="Proteomes" id="UP000603434"/>
    </source>
</evidence>
<gene>
    <name evidence="8" type="ORF">H8E23_00480</name>
</gene>
<proteinExistence type="inferred from homology"/>
<evidence type="ECO:0000256" key="5">
    <source>
        <dbReference type="PROSITE-ProRule" id="PRU01248"/>
    </source>
</evidence>
<name>A0A8J6TKS8_9BACT</name>
<evidence type="ECO:0000256" key="3">
    <source>
        <dbReference type="ARBA" id="ARBA00023125"/>
    </source>
</evidence>
<reference evidence="8 9" key="1">
    <citation type="submission" date="2020-08" db="EMBL/GenBank/DDBJ databases">
        <title>Bridging the membrane lipid divide: bacteria of the FCB group superphylum have the potential to synthesize archaeal ether lipids.</title>
        <authorList>
            <person name="Villanueva L."/>
            <person name="Von Meijenfeldt F.A.B."/>
            <person name="Westbye A.B."/>
            <person name="Yadav S."/>
            <person name="Hopmans E.C."/>
            <person name="Dutilh B.E."/>
            <person name="Sinninghe Damste J.S."/>
        </authorList>
    </citation>
    <scope>NUCLEOTIDE SEQUENCE [LARGE SCALE GENOMIC DNA]</scope>
    <source>
        <strain evidence="8">NIOZ-UU30</strain>
    </source>
</reference>
<dbReference type="InterPro" id="IPR002104">
    <property type="entry name" value="Integrase_catalytic"/>
</dbReference>
<keyword evidence="3 5" id="KW-0238">DNA-binding</keyword>
<accession>A0A8J6TKS8</accession>
<dbReference type="Pfam" id="PF00589">
    <property type="entry name" value="Phage_integrase"/>
    <property type="match status" value="1"/>
</dbReference>
<dbReference type="Proteomes" id="UP000603434">
    <property type="component" value="Unassembled WGS sequence"/>
</dbReference>
<dbReference type="GO" id="GO:0006310">
    <property type="term" value="P:DNA recombination"/>
    <property type="evidence" value="ECO:0007669"/>
    <property type="project" value="UniProtKB-KW"/>
</dbReference>
<evidence type="ECO:0000313" key="8">
    <source>
        <dbReference type="EMBL" id="MBC8359858.1"/>
    </source>
</evidence>
<dbReference type="GO" id="GO:0003677">
    <property type="term" value="F:DNA binding"/>
    <property type="evidence" value="ECO:0007669"/>
    <property type="project" value="UniProtKB-UniRule"/>
</dbReference>
<comment type="caution">
    <text evidence="8">The sequence shown here is derived from an EMBL/GenBank/DDBJ whole genome shotgun (WGS) entry which is preliminary data.</text>
</comment>
<dbReference type="InterPro" id="IPR050090">
    <property type="entry name" value="Tyrosine_recombinase_XerCD"/>
</dbReference>
<feature type="domain" description="Tyr recombinase" evidence="6">
    <location>
        <begin position="81"/>
        <end position="294"/>
    </location>
</feature>
<dbReference type="PROSITE" id="PS51900">
    <property type="entry name" value="CB"/>
    <property type="match status" value="1"/>
</dbReference>
<dbReference type="PANTHER" id="PTHR30349">
    <property type="entry name" value="PHAGE INTEGRASE-RELATED"/>
    <property type="match status" value="1"/>
</dbReference>
<dbReference type="InterPro" id="IPR004107">
    <property type="entry name" value="Integrase_SAM-like_N"/>
</dbReference>
<feature type="domain" description="Core-binding (CB)" evidence="7">
    <location>
        <begin position="1"/>
        <end position="63"/>
    </location>
</feature>
<dbReference type="GO" id="GO:0015074">
    <property type="term" value="P:DNA integration"/>
    <property type="evidence" value="ECO:0007669"/>
    <property type="project" value="UniProtKB-KW"/>
</dbReference>
<dbReference type="InterPro" id="IPR011010">
    <property type="entry name" value="DNA_brk_join_enz"/>
</dbReference>
<dbReference type="PANTHER" id="PTHR30349:SF64">
    <property type="entry name" value="PROPHAGE INTEGRASE INTD-RELATED"/>
    <property type="match status" value="1"/>
</dbReference>
<dbReference type="Gene3D" id="1.10.150.130">
    <property type="match status" value="1"/>
</dbReference>
<organism evidence="8 9">
    <name type="scientific">Candidatus Desulfatibia profunda</name>
    <dbReference type="NCBI Taxonomy" id="2841695"/>
    <lineage>
        <taxon>Bacteria</taxon>
        <taxon>Pseudomonadati</taxon>
        <taxon>Thermodesulfobacteriota</taxon>
        <taxon>Desulfobacteria</taxon>
        <taxon>Desulfobacterales</taxon>
        <taxon>Desulfobacterales incertae sedis</taxon>
        <taxon>Candidatus Desulfatibia</taxon>
    </lineage>
</organism>
<comment type="similarity">
    <text evidence="1">Belongs to the 'phage' integrase family.</text>
</comment>
<evidence type="ECO:0000259" key="6">
    <source>
        <dbReference type="PROSITE" id="PS51898"/>
    </source>
</evidence>
<keyword evidence="2" id="KW-0229">DNA integration</keyword>
<evidence type="ECO:0000256" key="4">
    <source>
        <dbReference type="ARBA" id="ARBA00023172"/>
    </source>
</evidence>
<sequence length="298" mass="34214">MKNSGNVSWIKRFILYHDKKHPKEMGRQEIEAFLSHLAKDLNVASSTQNQAFNALLFLYKHILQKQLDDKINAIRAKKPRCLPTVMTNEESMVVINALSGTNQLMAKLLYGCGMRLMECIRLRVKDIDFAMNQIMVRDGKGKIDRITILPESVIPDLQTHLKRVKTIHENDLSRGYGRVYLPYALSRKYAQADREWGWQYVFPSKSLSKNPRTGEIRRHHIHENSLQKAVKSAARLVHISKPVSCHSFRHSFATRLLENGYDIRTVQELLGHKDVSTTMIYTHVLNKGGKAVRSPIDA</sequence>
<dbReference type="InterPro" id="IPR013762">
    <property type="entry name" value="Integrase-like_cat_sf"/>
</dbReference>
<evidence type="ECO:0000256" key="1">
    <source>
        <dbReference type="ARBA" id="ARBA00008857"/>
    </source>
</evidence>
<dbReference type="AlphaFoldDB" id="A0A8J6TKS8"/>
<dbReference type="NCBIfam" id="TIGR02249">
    <property type="entry name" value="integrase_gron"/>
    <property type="match status" value="1"/>
</dbReference>